<dbReference type="Proteomes" id="UP000032142">
    <property type="component" value="Unassembled WGS sequence"/>
</dbReference>
<dbReference type="EMBL" id="KN407517">
    <property type="protein sequence ID" value="KHG17106.1"/>
    <property type="molecule type" value="Genomic_DNA"/>
</dbReference>
<name>A0A0B0P167_GOSAR</name>
<protein>
    <submittedName>
        <fullName evidence="1">Uncharacterized protein</fullName>
    </submittedName>
</protein>
<evidence type="ECO:0000313" key="2">
    <source>
        <dbReference type="Proteomes" id="UP000032142"/>
    </source>
</evidence>
<organism evidence="1 2">
    <name type="scientific">Gossypium arboreum</name>
    <name type="common">Tree cotton</name>
    <name type="synonym">Gossypium nanking</name>
    <dbReference type="NCBI Taxonomy" id="29729"/>
    <lineage>
        <taxon>Eukaryota</taxon>
        <taxon>Viridiplantae</taxon>
        <taxon>Streptophyta</taxon>
        <taxon>Embryophyta</taxon>
        <taxon>Tracheophyta</taxon>
        <taxon>Spermatophyta</taxon>
        <taxon>Magnoliopsida</taxon>
        <taxon>eudicotyledons</taxon>
        <taxon>Gunneridae</taxon>
        <taxon>Pentapetalae</taxon>
        <taxon>rosids</taxon>
        <taxon>malvids</taxon>
        <taxon>Malvales</taxon>
        <taxon>Malvaceae</taxon>
        <taxon>Malvoideae</taxon>
        <taxon>Gossypium</taxon>
    </lineage>
</organism>
<proteinExistence type="predicted"/>
<reference evidence="2" key="1">
    <citation type="submission" date="2014-09" db="EMBL/GenBank/DDBJ databases">
        <authorList>
            <person name="Mudge J."/>
            <person name="Ramaraj T."/>
            <person name="Lindquist I.E."/>
            <person name="Bharti A.K."/>
            <person name="Sundararajan A."/>
            <person name="Cameron C.T."/>
            <person name="Woodward J.E."/>
            <person name="May G.D."/>
            <person name="Brubaker C."/>
            <person name="Broadhvest J."/>
            <person name="Wilkins T.A."/>
        </authorList>
    </citation>
    <scope>NUCLEOTIDE SEQUENCE</scope>
    <source>
        <strain evidence="2">cv. AKA8401</strain>
    </source>
</reference>
<dbReference type="AlphaFoldDB" id="A0A0B0P167"/>
<keyword evidence="2" id="KW-1185">Reference proteome</keyword>
<accession>A0A0B0P167</accession>
<sequence length="60" mass="7051">MLIMINGCCILTYMQLTKLLCLLPSLFISLQYHLIKGSPEVKDIDHTINQSIRYSWIYIF</sequence>
<gene>
    <name evidence="1" type="ORF">F383_20638</name>
</gene>
<evidence type="ECO:0000313" key="1">
    <source>
        <dbReference type="EMBL" id="KHG17106.1"/>
    </source>
</evidence>